<dbReference type="GO" id="GO:0020037">
    <property type="term" value="F:heme binding"/>
    <property type="evidence" value="ECO:0007669"/>
    <property type="project" value="InterPro"/>
</dbReference>
<dbReference type="InterPro" id="IPR050597">
    <property type="entry name" value="Cytochrome_c_Oxidase_Subunit"/>
</dbReference>
<accession>A0A1H9JGJ1</accession>
<dbReference type="GeneID" id="93677515"/>
<dbReference type="Pfam" id="PF00034">
    <property type="entry name" value="Cytochrom_C"/>
    <property type="match status" value="1"/>
</dbReference>
<dbReference type="GO" id="GO:0009055">
    <property type="term" value="F:electron transfer activity"/>
    <property type="evidence" value="ECO:0007669"/>
    <property type="project" value="InterPro"/>
</dbReference>
<keyword evidence="2 6" id="KW-0349">Heme</keyword>
<feature type="domain" description="Cytochrome c" evidence="7">
    <location>
        <begin position="20"/>
        <end position="125"/>
    </location>
</feature>
<keyword evidence="5 6" id="KW-0408">Iron</keyword>
<proteinExistence type="predicted"/>
<evidence type="ECO:0000313" key="8">
    <source>
        <dbReference type="EMBL" id="SEQ86034.1"/>
    </source>
</evidence>
<keyword evidence="1" id="KW-0813">Transport</keyword>
<dbReference type="InterPro" id="IPR009056">
    <property type="entry name" value="Cyt_c-like_dom"/>
</dbReference>
<evidence type="ECO:0000256" key="4">
    <source>
        <dbReference type="ARBA" id="ARBA00022982"/>
    </source>
</evidence>
<evidence type="ECO:0000256" key="3">
    <source>
        <dbReference type="ARBA" id="ARBA00022723"/>
    </source>
</evidence>
<dbReference type="Pfam" id="PF13442">
    <property type="entry name" value="Cytochrome_CBB3"/>
    <property type="match status" value="1"/>
</dbReference>
<dbReference type="EMBL" id="FOEQ01000004">
    <property type="protein sequence ID" value="SEQ86034.1"/>
    <property type="molecule type" value="Genomic_DNA"/>
</dbReference>
<reference evidence="8 9" key="1">
    <citation type="submission" date="2016-10" db="EMBL/GenBank/DDBJ databases">
        <authorList>
            <person name="de Groot N.N."/>
        </authorList>
    </citation>
    <scope>NUCLEOTIDE SEQUENCE [LARGE SCALE GENOMIC DNA]</scope>
    <source>
        <strain evidence="8 9">LMG 27941</strain>
    </source>
</reference>
<dbReference type="GO" id="GO:0046872">
    <property type="term" value="F:metal ion binding"/>
    <property type="evidence" value="ECO:0007669"/>
    <property type="project" value="UniProtKB-KW"/>
</dbReference>
<dbReference type="PANTHER" id="PTHR33751:SF9">
    <property type="entry name" value="CYTOCHROME C4"/>
    <property type="match status" value="1"/>
</dbReference>
<dbReference type="SUPFAM" id="SSF46626">
    <property type="entry name" value="Cytochrome c"/>
    <property type="match status" value="2"/>
</dbReference>
<evidence type="ECO:0000256" key="6">
    <source>
        <dbReference type="PROSITE-ProRule" id="PRU00433"/>
    </source>
</evidence>
<gene>
    <name evidence="8" type="ORF">SAMN05216230_104102</name>
</gene>
<dbReference type="AlphaFoldDB" id="A0A1H9JGJ1"/>
<evidence type="ECO:0000256" key="1">
    <source>
        <dbReference type="ARBA" id="ARBA00022448"/>
    </source>
</evidence>
<evidence type="ECO:0000313" key="9">
    <source>
        <dbReference type="Proteomes" id="UP000199221"/>
    </source>
</evidence>
<dbReference type="InterPro" id="IPR036909">
    <property type="entry name" value="Cyt_c-like_dom_sf"/>
</dbReference>
<keyword evidence="3 6" id="KW-0479">Metal-binding</keyword>
<evidence type="ECO:0000259" key="7">
    <source>
        <dbReference type="PROSITE" id="PS51007"/>
    </source>
</evidence>
<dbReference type="PANTHER" id="PTHR33751">
    <property type="entry name" value="CBB3-TYPE CYTOCHROME C OXIDASE SUBUNIT FIXP"/>
    <property type="match status" value="1"/>
</dbReference>
<protein>
    <submittedName>
        <fullName evidence="8">Cytochrome c553</fullName>
    </submittedName>
</protein>
<dbReference type="PROSITE" id="PS51007">
    <property type="entry name" value="CYTC"/>
    <property type="match status" value="2"/>
</dbReference>
<keyword evidence="4" id="KW-0249">Electron transport</keyword>
<organism evidence="8 9">
    <name type="scientific">Pseudomonas soli</name>
    <dbReference type="NCBI Taxonomy" id="1306993"/>
    <lineage>
        <taxon>Bacteria</taxon>
        <taxon>Pseudomonadati</taxon>
        <taxon>Pseudomonadota</taxon>
        <taxon>Gammaproteobacteria</taxon>
        <taxon>Pseudomonadales</taxon>
        <taxon>Pseudomonadaceae</taxon>
        <taxon>Pseudomonas</taxon>
    </lineage>
</organism>
<feature type="domain" description="Cytochrome c" evidence="7">
    <location>
        <begin position="137"/>
        <end position="218"/>
    </location>
</feature>
<dbReference type="Gene3D" id="1.10.760.10">
    <property type="entry name" value="Cytochrome c-like domain"/>
    <property type="match status" value="2"/>
</dbReference>
<sequence length="222" mass="23415">MKRRTLLLGSAMLVAGLLGVTAFQGPELLAGYRFMNALDQHYASYEANGGAWPQPQDACSLCHGARGQPHNSLYPALAGQPAAYIQAQLQAFAQGTRHSAQMQPLAAALSDERIKALAEYFARQVPRVTDAPASDDAMRARGHASATTRGCTACHGETLSGSPVAPRLAGQGQAYLLEQLKAFKQGQRSDPSGAMNATAAVLSEEELEALAHYIAGLAPSVR</sequence>
<evidence type="ECO:0000256" key="2">
    <source>
        <dbReference type="ARBA" id="ARBA00022617"/>
    </source>
</evidence>
<evidence type="ECO:0000256" key="5">
    <source>
        <dbReference type="ARBA" id="ARBA00023004"/>
    </source>
</evidence>
<dbReference type="Proteomes" id="UP000199221">
    <property type="component" value="Unassembled WGS sequence"/>
</dbReference>
<dbReference type="RefSeq" id="WP_094011126.1">
    <property type="nucleotide sequence ID" value="NZ_CP128543.1"/>
</dbReference>
<name>A0A1H9JGJ1_9PSED</name>